<evidence type="ECO:0000313" key="1">
    <source>
        <dbReference type="EMBL" id="GFY42179.1"/>
    </source>
</evidence>
<sequence length="16" mass="1706">MVFSSVHLSSHDDASS</sequence>
<dbReference type="EMBL" id="BMAV01002935">
    <property type="protein sequence ID" value="GFY42179.1"/>
    <property type="molecule type" value="Genomic_DNA"/>
</dbReference>
<organism evidence="1 2">
    <name type="scientific">Trichonephila inaurata madagascariensis</name>
    <dbReference type="NCBI Taxonomy" id="2747483"/>
    <lineage>
        <taxon>Eukaryota</taxon>
        <taxon>Metazoa</taxon>
        <taxon>Ecdysozoa</taxon>
        <taxon>Arthropoda</taxon>
        <taxon>Chelicerata</taxon>
        <taxon>Arachnida</taxon>
        <taxon>Araneae</taxon>
        <taxon>Araneomorphae</taxon>
        <taxon>Entelegynae</taxon>
        <taxon>Araneoidea</taxon>
        <taxon>Nephilidae</taxon>
        <taxon>Trichonephila</taxon>
        <taxon>Trichonephila inaurata</taxon>
    </lineage>
</organism>
<proteinExistence type="predicted"/>
<comment type="caution">
    <text evidence="1">The sequence shown here is derived from an EMBL/GenBank/DDBJ whole genome shotgun (WGS) entry which is preliminary data.</text>
</comment>
<dbReference type="Proteomes" id="UP000886998">
    <property type="component" value="Unassembled WGS sequence"/>
</dbReference>
<name>A0A8X6WXE1_9ARAC</name>
<feature type="non-terminal residue" evidence="1">
    <location>
        <position position="16"/>
    </location>
</feature>
<dbReference type="AlphaFoldDB" id="A0A8X6WXE1"/>
<gene>
    <name evidence="1" type="ORF">TNIN_499401</name>
</gene>
<protein>
    <submittedName>
        <fullName evidence="1">Uncharacterized protein</fullName>
    </submittedName>
</protein>
<accession>A0A8X6WXE1</accession>
<keyword evidence="2" id="KW-1185">Reference proteome</keyword>
<evidence type="ECO:0000313" key="2">
    <source>
        <dbReference type="Proteomes" id="UP000886998"/>
    </source>
</evidence>
<reference evidence="1" key="1">
    <citation type="submission" date="2020-08" db="EMBL/GenBank/DDBJ databases">
        <title>Multicomponent nature underlies the extraordinary mechanical properties of spider dragline silk.</title>
        <authorList>
            <person name="Kono N."/>
            <person name="Nakamura H."/>
            <person name="Mori M."/>
            <person name="Yoshida Y."/>
            <person name="Ohtoshi R."/>
            <person name="Malay A.D."/>
            <person name="Moran D.A.P."/>
            <person name="Tomita M."/>
            <person name="Numata K."/>
            <person name="Arakawa K."/>
        </authorList>
    </citation>
    <scope>NUCLEOTIDE SEQUENCE</scope>
</reference>